<comment type="cofactor">
    <cofactor evidence="6">
        <name>Mg(2+)</name>
        <dbReference type="ChEBI" id="CHEBI:18420"/>
    </cofactor>
</comment>
<sequence>MPTFEEARRIILGRLAPLGTERVPLPDALGRIIAEDVIAPWDMPLCDNSAMDGFAVRAADCATVPASLAVTGYLPAGGEVSGAVTPGCAIRIMTGAPLPPGCDAIVPIEETEGSDERVTVLSPVAPRQHIRFRGEDVATGELVIPAGTLIRPPEISMLASFGKALVPVHRRVRVAILSTGDELIELGEQLRPGKIVNSNALSLAAAVRECGGEPLILGIARDTRESHQEKMIEGLKADVLITSAGVSAGDRDLVRDVLADLGVEQLFWKVEIKPGGPTAFGMYGAKPVFSLPGNPVSTMVTFELFVRPALLKMMGHRRLIKPFVTGILQEDARKKPGKVNFLRVRVVRENGRYLASTSGDQHTGILRTMVRANGMALLPKEDSLIPAGSEVAIHLLDSDLEMVEPD</sequence>
<dbReference type="CDD" id="cd00887">
    <property type="entry name" value="MoeA"/>
    <property type="match status" value="1"/>
</dbReference>
<dbReference type="NCBIfam" id="TIGR00177">
    <property type="entry name" value="molyb_syn"/>
    <property type="match status" value="1"/>
</dbReference>
<feature type="domain" description="MoaB/Mog" evidence="7">
    <location>
        <begin position="175"/>
        <end position="312"/>
    </location>
</feature>
<keyword evidence="6" id="KW-0479">Metal-binding</keyword>
<comment type="pathway">
    <text evidence="2 6">Cofactor biosynthesis; molybdopterin biosynthesis.</text>
</comment>
<dbReference type="Gene3D" id="3.90.105.10">
    <property type="entry name" value="Molybdopterin biosynthesis moea protein, domain 2"/>
    <property type="match status" value="1"/>
</dbReference>
<keyword evidence="6" id="KW-0500">Molybdenum</keyword>
<dbReference type="InterPro" id="IPR005110">
    <property type="entry name" value="MoeA_linker/N"/>
</dbReference>
<dbReference type="EC" id="2.10.1.1" evidence="6"/>
<keyword evidence="6" id="KW-0460">Magnesium</keyword>
<reference evidence="8 9" key="1">
    <citation type="submission" date="2022-12" db="EMBL/GenBank/DDBJ databases">
        <title>Polyphasic characterization of Geotalea uranireducens NIT-SL11 newly isolated from a complex of sewage sludge and microbially reduced graphene oxide.</title>
        <authorList>
            <person name="Xie L."/>
            <person name="Yoshida N."/>
            <person name="Meng L."/>
        </authorList>
    </citation>
    <scope>NUCLEOTIDE SEQUENCE [LARGE SCALE GENOMIC DNA]</scope>
    <source>
        <strain evidence="8 9">NIT-SL11</strain>
    </source>
</reference>
<dbReference type="SUPFAM" id="SSF63867">
    <property type="entry name" value="MoeA C-terminal domain-like"/>
    <property type="match status" value="1"/>
</dbReference>
<dbReference type="Gene3D" id="2.170.190.11">
    <property type="entry name" value="Molybdopterin biosynthesis moea protein, domain 3"/>
    <property type="match status" value="1"/>
</dbReference>
<comment type="catalytic activity">
    <reaction evidence="5">
        <text>adenylyl-molybdopterin + molybdate = Mo-molybdopterin + AMP + H(+)</text>
        <dbReference type="Rhea" id="RHEA:35047"/>
        <dbReference type="ChEBI" id="CHEBI:15378"/>
        <dbReference type="ChEBI" id="CHEBI:36264"/>
        <dbReference type="ChEBI" id="CHEBI:62727"/>
        <dbReference type="ChEBI" id="CHEBI:71302"/>
        <dbReference type="ChEBI" id="CHEBI:456215"/>
        <dbReference type="EC" id="2.10.1.1"/>
    </reaction>
</comment>
<evidence type="ECO:0000256" key="3">
    <source>
        <dbReference type="ARBA" id="ARBA00010763"/>
    </source>
</evidence>
<dbReference type="Gene3D" id="2.40.340.10">
    <property type="entry name" value="MoeA, C-terminal, domain IV"/>
    <property type="match status" value="1"/>
</dbReference>
<accession>A0ABM8EJC0</accession>
<dbReference type="SUPFAM" id="SSF63882">
    <property type="entry name" value="MoeA N-terminal region -like"/>
    <property type="match status" value="1"/>
</dbReference>
<comment type="similarity">
    <text evidence="3 6">Belongs to the MoeA family.</text>
</comment>
<dbReference type="Proteomes" id="UP001317705">
    <property type="component" value="Chromosome"/>
</dbReference>
<dbReference type="EMBL" id="AP027151">
    <property type="protein sequence ID" value="BDV42101.1"/>
    <property type="molecule type" value="Genomic_DNA"/>
</dbReference>
<evidence type="ECO:0000313" key="8">
    <source>
        <dbReference type="EMBL" id="BDV42101.1"/>
    </source>
</evidence>
<dbReference type="Pfam" id="PF00994">
    <property type="entry name" value="MoCF_biosynth"/>
    <property type="match status" value="1"/>
</dbReference>
<dbReference type="InterPro" id="IPR036135">
    <property type="entry name" value="MoeA_linker/N_sf"/>
</dbReference>
<proteinExistence type="inferred from homology"/>
<dbReference type="InterPro" id="IPR036688">
    <property type="entry name" value="MoeA_C_domain_IV_sf"/>
</dbReference>
<dbReference type="NCBIfam" id="NF045515">
    <property type="entry name" value="Glp_gephyrin"/>
    <property type="match status" value="1"/>
</dbReference>
<dbReference type="Pfam" id="PF03454">
    <property type="entry name" value="MoeA_C"/>
    <property type="match status" value="1"/>
</dbReference>
<evidence type="ECO:0000256" key="2">
    <source>
        <dbReference type="ARBA" id="ARBA00005046"/>
    </source>
</evidence>
<comment type="function">
    <text evidence="1 6">Catalyzes the insertion of molybdate into adenylated molybdopterin with the concomitant release of AMP.</text>
</comment>
<protein>
    <recommendedName>
        <fullName evidence="6">Molybdopterin molybdenumtransferase</fullName>
        <ecNumber evidence="6">2.10.1.1</ecNumber>
    </recommendedName>
</protein>
<organism evidence="8 9">
    <name type="scientific">Geotalea uraniireducens</name>
    <dbReference type="NCBI Taxonomy" id="351604"/>
    <lineage>
        <taxon>Bacteria</taxon>
        <taxon>Pseudomonadati</taxon>
        <taxon>Thermodesulfobacteriota</taxon>
        <taxon>Desulfuromonadia</taxon>
        <taxon>Geobacterales</taxon>
        <taxon>Geobacteraceae</taxon>
        <taxon>Geotalea</taxon>
    </lineage>
</organism>
<dbReference type="RefSeq" id="WP_282002340.1">
    <property type="nucleotide sequence ID" value="NZ_AP027151.1"/>
</dbReference>
<evidence type="ECO:0000313" key="9">
    <source>
        <dbReference type="Proteomes" id="UP001317705"/>
    </source>
</evidence>
<dbReference type="InterPro" id="IPR038987">
    <property type="entry name" value="MoeA-like"/>
</dbReference>
<dbReference type="InterPro" id="IPR005111">
    <property type="entry name" value="MoeA_C_domain_IV"/>
</dbReference>
<keyword evidence="9" id="KW-1185">Reference proteome</keyword>
<dbReference type="SUPFAM" id="SSF53218">
    <property type="entry name" value="Molybdenum cofactor biosynthesis proteins"/>
    <property type="match status" value="1"/>
</dbReference>
<evidence type="ECO:0000256" key="1">
    <source>
        <dbReference type="ARBA" id="ARBA00002901"/>
    </source>
</evidence>
<dbReference type="SMART" id="SM00852">
    <property type="entry name" value="MoCF_biosynth"/>
    <property type="match status" value="1"/>
</dbReference>
<evidence type="ECO:0000259" key="7">
    <source>
        <dbReference type="SMART" id="SM00852"/>
    </source>
</evidence>
<dbReference type="Pfam" id="PF03453">
    <property type="entry name" value="MoeA_N"/>
    <property type="match status" value="1"/>
</dbReference>
<evidence type="ECO:0000256" key="5">
    <source>
        <dbReference type="ARBA" id="ARBA00047317"/>
    </source>
</evidence>
<keyword evidence="4 6" id="KW-0501">Molybdenum cofactor biosynthesis</keyword>
<gene>
    <name evidence="8" type="primary">moeA</name>
    <name evidence="8" type="ORF">GURASL_10240</name>
</gene>
<dbReference type="Gene3D" id="3.40.980.10">
    <property type="entry name" value="MoaB/Mog-like domain"/>
    <property type="match status" value="1"/>
</dbReference>
<evidence type="ECO:0000256" key="6">
    <source>
        <dbReference type="RuleBase" id="RU365090"/>
    </source>
</evidence>
<dbReference type="InterPro" id="IPR001453">
    <property type="entry name" value="MoaB/Mog_dom"/>
</dbReference>
<dbReference type="InterPro" id="IPR036425">
    <property type="entry name" value="MoaB/Mog-like_dom_sf"/>
</dbReference>
<dbReference type="PANTHER" id="PTHR10192:SF5">
    <property type="entry name" value="GEPHYRIN"/>
    <property type="match status" value="1"/>
</dbReference>
<dbReference type="PANTHER" id="PTHR10192">
    <property type="entry name" value="MOLYBDOPTERIN BIOSYNTHESIS PROTEIN"/>
    <property type="match status" value="1"/>
</dbReference>
<evidence type="ECO:0000256" key="4">
    <source>
        <dbReference type="ARBA" id="ARBA00023150"/>
    </source>
</evidence>
<keyword evidence="6" id="KW-0808">Transferase</keyword>
<name>A0ABM8EJC0_9BACT</name>